<dbReference type="EMBL" id="FQUT01000012">
    <property type="protein sequence ID" value="SHG25759.1"/>
    <property type="molecule type" value="Genomic_DNA"/>
</dbReference>
<dbReference type="STRING" id="1416778.SAMN05443633_11282"/>
<organism evidence="3 4">
    <name type="scientific">Chryseobacterium arachidis</name>
    <dbReference type="NCBI Taxonomy" id="1416778"/>
    <lineage>
        <taxon>Bacteria</taxon>
        <taxon>Pseudomonadati</taxon>
        <taxon>Bacteroidota</taxon>
        <taxon>Flavobacteriia</taxon>
        <taxon>Flavobacteriales</taxon>
        <taxon>Weeksellaceae</taxon>
        <taxon>Chryseobacterium group</taxon>
        <taxon>Chryseobacterium</taxon>
    </lineage>
</organism>
<dbReference type="GO" id="GO:0000731">
    <property type="term" value="P:DNA synthesis involved in DNA repair"/>
    <property type="evidence" value="ECO:0007669"/>
    <property type="project" value="TreeGrafter"/>
</dbReference>
<dbReference type="Proteomes" id="UP000184518">
    <property type="component" value="Unassembled WGS sequence"/>
</dbReference>
<protein>
    <recommendedName>
        <fullName evidence="2">Rad50/SbcC-type AAA domain-containing protein</fullName>
    </recommendedName>
</protein>
<reference evidence="4" key="1">
    <citation type="submission" date="2016-11" db="EMBL/GenBank/DDBJ databases">
        <authorList>
            <person name="Varghese N."/>
            <person name="Submissions S."/>
        </authorList>
    </citation>
    <scope>NUCLEOTIDE SEQUENCE [LARGE SCALE GENOMIC DNA]</scope>
    <source>
        <strain evidence="4">DSM 27619</strain>
    </source>
</reference>
<name>A0A1M5ICG6_9FLAO</name>
<dbReference type="AlphaFoldDB" id="A0A1M5ICG6"/>
<feature type="domain" description="Rad50/SbcC-type AAA" evidence="2">
    <location>
        <begin position="22"/>
        <end position="250"/>
    </location>
</feature>
<dbReference type="SUPFAM" id="SSF52540">
    <property type="entry name" value="P-loop containing nucleoside triphosphate hydrolases"/>
    <property type="match status" value="1"/>
</dbReference>
<keyword evidence="1" id="KW-0175">Coiled coil</keyword>
<dbReference type="OrthoDB" id="853948at2"/>
<dbReference type="InterPro" id="IPR038729">
    <property type="entry name" value="Rad50/SbcC_AAA"/>
</dbReference>
<dbReference type="GO" id="GO:0006302">
    <property type="term" value="P:double-strand break repair"/>
    <property type="evidence" value="ECO:0007669"/>
    <property type="project" value="TreeGrafter"/>
</dbReference>
<dbReference type="PANTHER" id="PTHR32182:SF22">
    <property type="entry name" value="ATP-DEPENDENT ENDONUCLEASE, OLD FAMILY-RELATED"/>
    <property type="match status" value="1"/>
</dbReference>
<dbReference type="InterPro" id="IPR027417">
    <property type="entry name" value="P-loop_NTPase"/>
</dbReference>
<feature type="coiled-coil region" evidence="1">
    <location>
        <begin position="230"/>
        <end position="257"/>
    </location>
</feature>
<accession>A0A1M5ICG6</accession>
<dbReference type="Pfam" id="PF13476">
    <property type="entry name" value="AAA_23"/>
    <property type="match status" value="1"/>
</dbReference>
<dbReference type="Gene3D" id="3.40.50.300">
    <property type="entry name" value="P-loop containing nucleotide triphosphate hydrolases"/>
    <property type="match status" value="1"/>
</dbReference>
<feature type="coiled-coil region" evidence="1">
    <location>
        <begin position="452"/>
        <end position="482"/>
    </location>
</feature>
<dbReference type="RefSeq" id="WP_072961547.1">
    <property type="nucleotide sequence ID" value="NZ_FQUT01000012.1"/>
</dbReference>
<gene>
    <name evidence="3" type="ORF">SAMN05443633_11282</name>
</gene>
<sequence length="641" mass="74093">MGSLIVKKVKYSGENYSYESPELKKGINIILGDNGSGKSTFSYFIEYALGGKVKPFDNNDEESRYSLILDDTNNFVQVDILIDDIPYSLKRFIGMQDVFVNDGTTTVAYPISRQSAPFIFSDWLLEKLKIPVFEIYLGAAHWFFNFNDLFRLLNYDQNTEPRKIYKSPVAENFIADSIIIRKSIFEILLGISSIDYFEKLEKLKLATKKRDVAKALFQNYESTHEKPEDMESLDKRQSEIKAEIAKLEQDRQAYQIKETTVDDKIGELAGIQSILIDLELKTSKERILLKSLENEQIKVDHVHRNLLDEIAQIQKIIFTHERLDLFSMEVCPFCMDKKKNKKGYCICGSKFKEDDYEKFVYNASEYKDILSHRQKSIEAITQAKKDYASDVQEVTKKIEKNSKLIQEYTAKLKMVIETAEFAGSTTVIDDYNNRILVLKEQSLKLDYSLKTSKEWQRLSTDLEEKIAELKKAQIKYNKTKTEYDINNAATIEAFNTIYSKLLAKSSYKSKEAHIDEDYMPYIDNREYKANSSDVPKRLMYYFTILSLAMKLPSVKHPRFLLIDTPEASGIDTDHLNQNLELLIDALKMGRQDDGTFKDFQVILTTGYGKFPPSFEKYVVERFSEKEGNFILKPKTPGISNA</sequence>
<evidence type="ECO:0000259" key="2">
    <source>
        <dbReference type="Pfam" id="PF13476"/>
    </source>
</evidence>
<proteinExistence type="predicted"/>
<evidence type="ECO:0000256" key="1">
    <source>
        <dbReference type="SAM" id="Coils"/>
    </source>
</evidence>
<evidence type="ECO:0000313" key="3">
    <source>
        <dbReference type="EMBL" id="SHG25759.1"/>
    </source>
</evidence>
<evidence type="ECO:0000313" key="4">
    <source>
        <dbReference type="Proteomes" id="UP000184518"/>
    </source>
</evidence>
<dbReference type="PANTHER" id="PTHR32182">
    <property type="entry name" value="DNA REPLICATION AND REPAIR PROTEIN RECF"/>
    <property type="match status" value="1"/>
</dbReference>
<keyword evidence="4" id="KW-1185">Reference proteome</keyword>